<dbReference type="AlphaFoldDB" id="A0A2M7RGA9"/>
<feature type="transmembrane region" description="Helical" evidence="1">
    <location>
        <begin position="50"/>
        <end position="70"/>
    </location>
</feature>
<gene>
    <name evidence="2" type="ORF">COY67_00260</name>
</gene>
<accession>A0A2M7RGA9</accession>
<evidence type="ECO:0000313" key="2">
    <source>
        <dbReference type="EMBL" id="PIY95386.1"/>
    </source>
</evidence>
<comment type="caution">
    <text evidence="2">The sequence shown here is derived from an EMBL/GenBank/DDBJ whole genome shotgun (WGS) entry which is preliminary data.</text>
</comment>
<feature type="transmembrane region" description="Helical" evidence="1">
    <location>
        <begin position="82"/>
        <end position="101"/>
    </location>
</feature>
<name>A0A2M7RGA9_9BACT</name>
<keyword evidence="1" id="KW-1133">Transmembrane helix</keyword>
<reference evidence="3" key="1">
    <citation type="submission" date="2017-09" db="EMBL/GenBank/DDBJ databases">
        <title>Depth-based differentiation of microbial function through sediment-hosted aquifers and enrichment of novel symbionts in the deep terrestrial subsurface.</title>
        <authorList>
            <person name="Probst A.J."/>
            <person name="Ladd B."/>
            <person name="Jarett J.K."/>
            <person name="Geller-Mcgrath D.E."/>
            <person name="Sieber C.M.K."/>
            <person name="Emerson J.B."/>
            <person name="Anantharaman K."/>
            <person name="Thomas B.C."/>
            <person name="Malmstrom R."/>
            <person name="Stieglmeier M."/>
            <person name="Klingl A."/>
            <person name="Woyke T."/>
            <person name="Ryan C.M."/>
            <person name="Banfield J.F."/>
        </authorList>
    </citation>
    <scope>NUCLEOTIDE SEQUENCE [LARGE SCALE GENOMIC DNA]</scope>
</reference>
<evidence type="ECO:0000313" key="3">
    <source>
        <dbReference type="Proteomes" id="UP000228689"/>
    </source>
</evidence>
<dbReference type="Proteomes" id="UP000228689">
    <property type="component" value="Unassembled WGS sequence"/>
</dbReference>
<evidence type="ECO:0000256" key="1">
    <source>
        <dbReference type="SAM" id="Phobius"/>
    </source>
</evidence>
<keyword evidence="1" id="KW-0812">Transmembrane</keyword>
<sequence length="147" mass="16349">MNLQIPKATEQASEAVSNLTFAYPSWDIIVILVFIAIAIIYAMSLGRRKVLVVLLTTYISLVIANALPFVESLFASTFLDKLFVIKIVLFLAVFAILYLFLNRSALLSYVRGSSPLYTLYASGGIIGFTNWSFDLNHYFFCASRIGG</sequence>
<keyword evidence="1" id="KW-0472">Membrane</keyword>
<protein>
    <submittedName>
        <fullName evidence="2">Uncharacterized protein</fullName>
    </submittedName>
</protein>
<proteinExistence type="predicted"/>
<organism evidence="2 3">
    <name type="scientific">Candidatus Komeilibacteria bacterium CG_4_10_14_0_8_um_filter_37_78</name>
    <dbReference type="NCBI Taxonomy" id="1974471"/>
    <lineage>
        <taxon>Bacteria</taxon>
        <taxon>Candidatus Komeiliibacteriota</taxon>
    </lineage>
</organism>
<feature type="transmembrane region" description="Helical" evidence="1">
    <location>
        <begin position="23"/>
        <end position="43"/>
    </location>
</feature>
<dbReference type="EMBL" id="PFMC01000008">
    <property type="protein sequence ID" value="PIY95386.1"/>
    <property type="molecule type" value="Genomic_DNA"/>
</dbReference>